<keyword evidence="7" id="KW-1133">Transmembrane helix</keyword>
<keyword evidence="3" id="KW-0223">Dioxygenase</keyword>
<dbReference type="GO" id="GO:0031418">
    <property type="term" value="F:L-ascorbic acid binding"/>
    <property type="evidence" value="ECO:0007669"/>
    <property type="project" value="InterPro"/>
</dbReference>
<evidence type="ECO:0000259" key="8">
    <source>
        <dbReference type="PROSITE" id="PS51471"/>
    </source>
</evidence>
<evidence type="ECO:0000256" key="2">
    <source>
        <dbReference type="ARBA" id="ARBA00022723"/>
    </source>
</evidence>
<dbReference type="InterPro" id="IPR037140">
    <property type="entry name" value="VHL_beta_dom_sf"/>
</dbReference>
<keyword evidence="7" id="KW-0472">Membrane</keyword>
<feature type="domain" description="Fe2OG dioxygenase" evidence="8">
    <location>
        <begin position="240"/>
        <end position="416"/>
    </location>
</feature>
<evidence type="ECO:0000256" key="7">
    <source>
        <dbReference type="SAM" id="Phobius"/>
    </source>
</evidence>
<reference evidence="9 10" key="1">
    <citation type="journal article" date="2013" name="PLoS Genet.">
        <title>Distinctive expansion of potential virulence genes in the genome of the oomycete fish pathogen Saprolegnia parasitica.</title>
        <authorList>
            <person name="Jiang R.H."/>
            <person name="de Bruijn I."/>
            <person name="Haas B.J."/>
            <person name="Belmonte R."/>
            <person name="Lobach L."/>
            <person name="Christie J."/>
            <person name="van den Ackerveken G."/>
            <person name="Bottin A."/>
            <person name="Bulone V."/>
            <person name="Diaz-Moreno S.M."/>
            <person name="Dumas B."/>
            <person name="Fan L."/>
            <person name="Gaulin E."/>
            <person name="Govers F."/>
            <person name="Grenville-Briggs L.J."/>
            <person name="Horner N.R."/>
            <person name="Levin J.Z."/>
            <person name="Mammella M."/>
            <person name="Meijer H.J."/>
            <person name="Morris P."/>
            <person name="Nusbaum C."/>
            <person name="Oome S."/>
            <person name="Phillips A.J."/>
            <person name="van Rooyen D."/>
            <person name="Rzeszutek E."/>
            <person name="Saraiva M."/>
            <person name="Secombes C.J."/>
            <person name="Seidl M.F."/>
            <person name="Snel B."/>
            <person name="Stassen J.H."/>
            <person name="Sykes S."/>
            <person name="Tripathy S."/>
            <person name="van den Berg H."/>
            <person name="Vega-Arreguin J.C."/>
            <person name="Wawra S."/>
            <person name="Young S.K."/>
            <person name="Zeng Q."/>
            <person name="Dieguez-Uribeondo J."/>
            <person name="Russ C."/>
            <person name="Tyler B.M."/>
            <person name="van West P."/>
        </authorList>
    </citation>
    <scope>NUCLEOTIDE SEQUENCE [LARGE SCALE GENOMIC DNA]</scope>
    <source>
        <strain evidence="9 10">CBS 223.65</strain>
    </source>
</reference>
<keyword evidence="5" id="KW-0408">Iron</keyword>
<keyword evidence="4" id="KW-0560">Oxidoreductase</keyword>
<dbReference type="PROSITE" id="PS51471">
    <property type="entry name" value="FE2OG_OXY"/>
    <property type="match status" value="1"/>
</dbReference>
<accession>A0A067C2T9</accession>
<dbReference type="GO" id="GO:0005783">
    <property type="term" value="C:endoplasmic reticulum"/>
    <property type="evidence" value="ECO:0007669"/>
    <property type="project" value="TreeGrafter"/>
</dbReference>
<evidence type="ECO:0000256" key="1">
    <source>
        <dbReference type="ARBA" id="ARBA00001961"/>
    </source>
</evidence>
<dbReference type="InterPro" id="IPR036208">
    <property type="entry name" value="VHL_sf"/>
</dbReference>
<dbReference type="InterPro" id="IPR006620">
    <property type="entry name" value="Pro_4_hyd_alph"/>
</dbReference>
<proteinExistence type="predicted"/>
<dbReference type="PANTHER" id="PTHR10869">
    <property type="entry name" value="PROLYL 4-HYDROXYLASE ALPHA SUBUNIT"/>
    <property type="match status" value="1"/>
</dbReference>
<comment type="cofactor">
    <cofactor evidence="1">
        <name>L-ascorbate</name>
        <dbReference type="ChEBI" id="CHEBI:38290"/>
    </cofactor>
</comment>
<dbReference type="Gene3D" id="2.60.40.780">
    <property type="entry name" value="von Hippel-Lindau disease tumour suppressor, beta domain"/>
    <property type="match status" value="1"/>
</dbReference>
<dbReference type="PANTHER" id="PTHR10869:SF226">
    <property type="entry name" value="PROLYL 4-HYDROXYLASE ALPHA SUBUNIT DOMAIN-CONTAINING PROTEIN"/>
    <property type="match status" value="1"/>
</dbReference>
<dbReference type="InterPro" id="IPR044862">
    <property type="entry name" value="Pro_4_hyd_alph_FE2OG_OXY"/>
</dbReference>
<dbReference type="OrthoDB" id="420380at2759"/>
<dbReference type="AlphaFoldDB" id="A0A067C2T9"/>
<name>A0A067C2T9_SAPPC</name>
<evidence type="ECO:0000256" key="5">
    <source>
        <dbReference type="ARBA" id="ARBA00023004"/>
    </source>
</evidence>
<dbReference type="GO" id="GO:0004656">
    <property type="term" value="F:procollagen-proline 4-dioxygenase activity"/>
    <property type="evidence" value="ECO:0007669"/>
    <property type="project" value="TreeGrafter"/>
</dbReference>
<evidence type="ECO:0000313" key="9">
    <source>
        <dbReference type="EMBL" id="KDO20866.1"/>
    </source>
</evidence>
<dbReference type="SMART" id="SM00702">
    <property type="entry name" value="P4Hc"/>
    <property type="match status" value="1"/>
</dbReference>
<protein>
    <recommendedName>
        <fullName evidence="8">Fe2OG dioxygenase domain-containing protein</fullName>
    </recommendedName>
</protein>
<dbReference type="KEGG" id="spar:SPRG_14097"/>
<evidence type="ECO:0000256" key="6">
    <source>
        <dbReference type="SAM" id="MobiDB-lite"/>
    </source>
</evidence>
<keyword evidence="2" id="KW-0479">Metal-binding</keyword>
<keyword evidence="7" id="KW-0812">Transmembrane</keyword>
<evidence type="ECO:0000313" key="10">
    <source>
        <dbReference type="Proteomes" id="UP000030745"/>
    </source>
</evidence>
<dbReference type="GO" id="GO:0005506">
    <property type="term" value="F:iron ion binding"/>
    <property type="evidence" value="ECO:0007669"/>
    <property type="project" value="InterPro"/>
</dbReference>
<dbReference type="RefSeq" id="XP_012208444.1">
    <property type="nucleotide sequence ID" value="XM_012353054.1"/>
</dbReference>
<sequence length="472" mass="51614">MGTKATTTWLYIAAAMALLAYLVDPAATYGWLLSSTPPHKPVTVYANGKSTNGIAVALPPALVPSGVALAAYLSTLVEVEGLANYATPVVADRVYTGNGHLVNSYDDIAAGDRLYLVAPGLLFVWPFVRPGHRVLIESTQSPTKTPLILESWTESPRVFHVHHFFSEADADVLIQQVLAKDDADDVAEHEKLRPSTVGSSAEGVRRSPRRTSENAFDSTSPAAIAFRKRSFDLLRAGSYDPEMCDGVQILRYGPKQAYVPHTDYFSKAPTDAWNPDPHTGGTNRFATIFLYLSNVTRGGQTVFPEAEMPEGFAHPPAETQGIAALASSFFDAGSWEHDMTLKCHSQLASYPRKAHAILFYSQKPNGELDPASFHGGCPVLDGTKWGANLWVWNKKRHVASRPRISVRFENPTDVPVDLYWRSKLMKTLGPRQHHVYNTHATHAWTVKDSVTGAVLLETVIDAAAGRDQIVAV</sequence>
<feature type="region of interest" description="Disordered" evidence="6">
    <location>
        <begin position="185"/>
        <end position="217"/>
    </location>
</feature>
<gene>
    <name evidence="9" type="ORF">SPRG_14097</name>
</gene>
<dbReference type="InterPro" id="IPR045054">
    <property type="entry name" value="P4HA-like"/>
</dbReference>
<evidence type="ECO:0000256" key="3">
    <source>
        <dbReference type="ARBA" id="ARBA00022964"/>
    </source>
</evidence>
<dbReference type="OMA" id="THATHAW"/>
<organism evidence="9 10">
    <name type="scientific">Saprolegnia parasitica (strain CBS 223.65)</name>
    <dbReference type="NCBI Taxonomy" id="695850"/>
    <lineage>
        <taxon>Eukaryota</taxon>
        <taxon>Sar</taxon>
        <taxon>Stramenopiles</taxon>
        <taxon>Oomycota</taxon>
        <taxon>Saprolegniomycetes</taxon>
        <taxon>Saprolegniales</taxon>
        <taxon>Saprolegniaceae</taxon>
        <taxon>Saprolegnia</taxon>
    </lineage>
</organism>
<evidence type="ECO:0000256" key="4">
    <source>
        <dbReference type="ARBA" id="ARBA00023002"/>
    </source>
</evidence>
<dbReference type="SUPFAM" id="SSF49468">
    <property type="entry name" value="VHL"/>
    <property type="match status" value="1"/>
</dbReference>
<dbReference type="Proteomes" id="UP000030745">
    <property type="component" value="Unassembled WGS sequence"/>
</dbReference>
<feature type="transmembrane region" description="Helical" evidence="7">
    <location>
        <begin position="9"/>
        <end position="32"/>
    </location>
</feature>
<dbReference type="EMBL" id="KK583301">
    <property type="protein sequence ID" value="KDO20866.1"/>
    <property type="molecule type" value="Genomic_DNA"/>
</dbReference>
<dbReference type="Pfam" id="PF13640">
    <property type="entry name" value="2OG-FeII_Oxy_3"/>
    <property type="match status" value="1"/>
</dbReference>
<dbReference type="STRING" id="695850.A0A067C2T9"/>
<dbReference type="GeneID" id="24135925"/>
<dbReference type="Gene3D" id="2.60.120.620">
    <property type="entry name" value="q2cbj1_9rhob like domain"/>
    <property type="match status" value="1"/>
</dbReference>
<dbReference type="InterPro" id="IPR005123">
    <property type="entry name" value="Oxoglu/Fe-dep_dioxygenase_dom"/>
</dbReference>
<keyword evidence="10" id="KW-1185">Reference proteome</keyword>
<dbReference type="VEuPathDB" id="FungiDB:SPRG_14097"/>